<dbReference type="PANTHER" id="PTHR45947:SF3">
    <property type="entry name" value="SULFOQUINOVOSYL TRANSFERASE SQD2"/>
    <property type="match status" value="1"/>
</dbReference>
<dbReference type="CDD" id="cd03801">
    <property type="entry name" value="GT4_PimA-like"/>
    <property type="match status" value="1"/>
</dbReference>
<feature type="domain" description="Glycosyl transferase family 1" evidence="1">
    <location>
        <begin position="185"/>
        <end position="346"/>
    </location>
</feature>
<keyword evidence="2" id="KW-0808">Transferase</keyword>
<name>A0A7C3EX29_9CREN</name>
<sequence>MKKINVCVITFPISQAGVEPLSNFVEILRVCANKLYLITGNAGYDFFRNKFSSVFGVHHISGKSTIAKIIKYAFTQLRIINKVLQFSLKVDAFIFFIGGPSSSALIIAKLMRKQVVLVLAGSDKVSLRLSDKKLSAPISLIQAINLVVCDKIVVYSRNIINEFGLQRYANKIYIAHRHFLDFEKFTVTDLRKRDALVGYVGRLSKEKGTINYLEAVAKIEPATGIHFLIAGDGLLRPQVESFVKKDLTKRIKFVGWVDHDDLPAFLNELKLLVLPSYTEGLPNVMLEAMACGTPVLAMPVGSIPDVIRDCETGFLLKSNDPKHIAEKIIELLNKPELLEKVSANAYVYVRENFSFEKTIAVWQKIIAKFV</sequence>
<evidence type="ECO:0000259" key="1">
    <source>
        <dbReference type="Pfam" id="PF00534"/>
    </source>
</evidence>
<accession>A0A7C3EX29</accession>
<proteinExistence type="predicted"/>
<dbReference type="InterPro" id="IPR050194">
    <property type="entry name" value="Glycosyltransferase_grp1"/>
</dbReference>
<dbReference type="SUPFAM" id="SSF53756">
    <property type="entry name" value="UDP-Glycosyltransferase/glycogen phosphorylase"/>
    <property type="match status" value="1"/>
</dbReference>
<protein>
    <submittedName>
        <fullName evidence="2">Glycosyltransferase family 1 protein</fullName>
    </submittedName>
</protein>
<dbReference type="PANTHER" id="PTHR45947">
    <property type="entry name" value="SULFOQUINOVOSYL TRANSFERASE SQD2"/>
    <property type="match status" value="1"/>
</dbReference>
<evidence type="ECO:0000313" key="2">
    <source>
        <dbReference type="EMBL" id="HFK20809.1"/>
    </source>
</evidence>
<gene>
    <name evidence="2" type="ORF">ENS19_05935</name>
</gene>
<comment type="caution">
    <text evidence="2">The sequence shown here is derived from an EMBL/GenBank/DDBJ whole genome shotgun (WGS) entry which is preliminary data.</text>
</comment>
<dbReference type="EMBL" id="DSTX01000011">
    <property type="protein sequence ID" value="HFK20809.1"/>
    <property type="molecule type" value="Genomic_DNA"/>
</dbReference>
<dbReference type="AlphaFoldDB" id="A0A7C3EX29"/>
<dbReference type="InterPro" id="IPR001296">
    <property type="entry name" value="Glyco_trans_1"/>
</dbReference>
<dbReference type="Gene3D" id="3.40.50.2000">
    <property type="entry name" value="Glycogen Phosphorylase B"/>
    <property type="match status" value="2"/>
</dbReference>
<organism evidence="2">
    <name type="scientific">Candidatus Methanomethylicus mesodigestus</name>
    <dbReference type="NCBI Taxonomy" id="1867258"/>
    <lineage>
        <taxon>Archaea</taxon>
        <taxon>Thermoproteota</taxon>
        <taxon>Methanosuratincolia</taxon>
        <taxon>Candidatus Methanomethylicales</taxon>
        <taxon>Candidatus Methanomethylicaceae</taxon>
        <taxon>Candidatus Methanomethylicus</taxon>
    </lineage>
</organism>
<dbReference type="GO" id="GO:0016757">
    <property type="term" value="F:glycosyltransferase activity"/>
    <property type="evidence" value="ECO:0007669"/>
    <property type="project" value="InterPro"/>
</dbReference>
<dbReference type="Pfam" id="PF00534">
    <property type="entry name" value="Glycos_transf_1"/>
    <property type="match status" value="1"/>
</dbReference>
<reference evidence="2" key="1">
    <citation type="journal article" date="2020" name="mSystems">
        <title>Genome- and Community-Level Interaction Insights into Carbon Utilization and Element Cycling Functions of Hydrothermarchaeota in Hydrothermal Sediment.</title>
        <authorList>
            <person name="Zhou Z."/>
            <person name="Liu Y."/>
            <person name="Xu W."/>
            <person name="Pan J."/>
            <person name="Luo Z.H."/>
            <person name="Li M."/>
        </authorList>
    </citation>
    <scope>NUCLEOTIDE SEQUENCE [LARGE SCALE GENOMIC DNA]</scope>
    <source>
        <strain evidence="2">SpSt-468</strain>
    </source>
</reference>